<protein>
    <recommendedName>
        <fullName evidence="3">Chromatin target of PRMT1 protein C-terminal domain-containing protein</fullName>
    </recommendedName>
</protein>
<reference evidence="4 5" key="1">
    <citation type="journal article" date="2019" name="Nat. Ecol. Evol.">
        <title>Megaphylogeny resolves global patterns of mushroom evolution.</title>
        <authorList>
            <person name="Varga T."/>
            <person name="Krizsan K."/>
            <person name="Foldi C."/>
            <person name="Dima B."/>
            <person name="Sanchez-Garcia M."/>
            <person name="Sanchez-Ramirez S."/>
            <person name="Szollosi G.J."/>
            <person name="Szarkandi J.G."/>
            <person name="Papp V."/>
            <person name="Albert L."/>
            <person name="Andreopoulos W."/>
            <person name="Angelini C."/>
            <person name="Antonin V."/>
            <person name="Barry K.W."/>
            <person name="Bougher N.L."/>
            <person name="Buchanan P."/>
            <person name="Buyck B."/>
            <person name="Bense V."/>
            <person name="Catcheside P."/>
            <person name="Chovatia M."/>
            <person name="Cooper J."/>
            <person name="Damon W."/>
            <person name="Desjardin D."/>
            <person name="Finy P."/>
            <person name="Geml J."/>
            <person name="Haridas S."/>
            <person name="Hughes K."/>
            <person name="Justo A."/>
            <person name="Karasinski D."/>
            <person name="Kautmanova I."/>
            <person name="Kiss B."/>
            <person name="Kocsube S."/>
            <person name="Kotiranta H."/>
            <person name="LaButti K.M."/>
            <person name="Lechner B.E."/>
            <person name="Liimatainen K."/>
            <person name="Lipzen A."/>
            <person name="Lukacs Z."/>
            <person name="Mihaltcheva S."/>
            <person name="Morgado L.N."/>
            <person name="Niskanen T."/>
            <person name="Noordeloos M.E."/>
            <person name="Ohm R.A."/>
            <person name="Ortiz-Santana B."/>
            <person name="Ovrebo C."/>
            <person name="Racz N."/>
            <person name="Riley R."/>
            <person name="Savchenko A."/>
            <person name="Shiryaev A."/>
            <person name="Soop K."/>
            <person name="Spirin V."/>
            <person name="Szebenyi C."/>
            <person name="Tomsovsky M."/>
            <person name="Tulloss R.E."/>
            <person name="Uehling J."/>
            <person name="Grigoriev I.V."/>
            <person name="Vagvolgyi C."/>
            <person name="Papp T."/>
            <person name="Martin F.M."/>
            <person name="Miettinen O."/>
            <person name="Hibbett D.S."/>
            <person name="Nagy L.G."/>
        </authorList>
    </citation>
    <scope>NUCLEOTIDE SEQUENCE [LARGE SCALE GENOMIC DNA]</scope>
    <source>
        <strain evidence="4 5">OMC1185</strain>
    </source>
</reference>
<organism evidence="4 5">
    <name type="scientific">Heliocybe sulcata</name>
    <dbReference type="NCBI Taxonomy" id="5364"/>
    <lineage>
        <taxon>Eukaryota</taxon>
        <taxon>Fungi</taxon>
        <taxon>Dikarya</taxon>
        <taxon>Basidiomycota</taxon>
        <taxon>Agaricomycotina</taxon>
        <taxon>Agaricomycetes</taxon>
        <taxon>Gloeophyllales</taxon>
        <taxon>Gloeophyllaceae</taxon>
        <taxon>Heliocybe</taxon>
    </lineage>
</organism>
<dbReference type="InterPro" id="IPR025715">
    <property type="entry name" value="FoP_C"/>
</dbReference>
<feature type="domain" description="Chromatin target of PRMT1 protein C-terminal" evidence="3">
    <location>
        <begin position="9"/>
        <end position="41"/>
    </location>
</feature>
<evidence type="ECO:0000259" key="3">
    <source>
        <dbReference type="Pfam" id="PF13865"/>
    </source>
</evidence>
<feature type="compositionally biased region" description="Basic residues" evidence="2">
    <location>
        <begin position="10"/>
        <end position="22"/>
    </location>
</feature>
<evidence type="ECO:0000313" key="5">
    <source>
        <dbReference type="Proteomes" id="UP000305948"/>
    </source>
</evidence>
<dbReference type="AlphaFoldDB" id="A0A5C3MV59"/>
<keyword evidence="5" id="KW-1185">Reference proteome</keyword>
<dbReference type="Proteomes" id="UP000305948">
    <property type="component" value="Unassembled WGS sequence"/>
</dbReference>
<dbReference type="Pfam" id="PF13865">
    <property type="entry name" value="FoP_duplication"/>
    <property type="match status" value="1"/>
</dbReference>
<evidence type="ECO:0000256" key="1">
    <source>
        <dbReference type="ARBA" id="ARBA00022884"/>
    </source>
</evidence>
<evidence type="ECO:0000256" key="2">
    <source>
        <dbReference type="SAM" id="MobiDB-lite"/>
    </source>
</evidence>
<evidence type="ECO:0000313" key="4">
    <source>
        <dbReference type="EMBL" id="TFK48980.1"/>
    </source>
</evidence>
<dbReference type="GO" id="GO:0003723">
    <property type="term" value="F:RNA binding"/>
    <property type="evidence" value="ECO:0007669"/>
    <property type="project" value="UniProtKB-KW"/>
</dbReference>
<gene>
    <name evidence="4" type="ORF">OE88DRAFT_1663280</name>
</gene>
<feature type="region of interest" description="Disordered" evidence="2">
    <location>
        <begin position="1"/>
        <end position="31"/>
    </location>
</feature>
<accession>A0A5C3MV59</accession>
<sequence length="61" mass="6386">MLNGICRGAPRGHGRGRGRGGGRRGNERPVKSVADLDAEMEVRKSAFSGLAVNGEDVDHVG</sequence>
<dbReference type="EMBL" id="ML213517">
    <property type="protein sequence ID" value="TFK48980.1"/>
    <property type="molecule type" value="Genomic_DNA"/>
</dbReference>
<name>A0A5C3MV59_9AGAM</name>
<proteinExistence type="predicted"/>
<keyword evidence="1" id="KW-0694">RNA-binding</keyword>